<dbReference type="Pfam" id="PF07929">
    <property type="entry name" value="PRiA4_ORF3"/>
    <property type="match status" value="1"/>
</dbReference>
<comment type="caution">
    <text evidence="2">The sequence shown here is derived from an EMBL/GenBank/DDBJ whole genome shotgun (WGS) entry which is preliminary data.</text>
</comment>
<protein>
    <recommendedName>
        <fullName evidence="1">Plasmid pRiA4b Orf3-like domain-containing protein</fullName>
    </recommendedName>
</protein>
<dbReference type="EMBL" id="LJCR01000133">
    <property type="protein sequence ID" value="KPV54007.1"/>
    <property type="molecule type" value="Genomic_DNA"/>
</dbReference>
<proteinExistence type="predicted"/>
<dbReference type="Proteomes" id="UP000050509">
    <property type="component" value="Unassembled WGS sequence"/>
</dbReference>
<feature type="domain" description="Plasmid pRiA4b Orf3-like" evidence="1">
    <location>
        <begin position="11"/>
        <end position="178"/>
    </location>
</feature>
<dbReference type="PANTHER" id="PTHR41878:SF1">
    <property type="entry name" value="TNPR PROTEIN"/>
    <property type="match status" value="1"/>
</dbReference>
<dbReference type="AlphaFoldDB" id="A0A0P9DE91"/>
<evidence type="ECO:0000313" key="3">
    <source>
        <dbReference type="Proteomes" id="UP000050509"/>
    </source>
</evidence>
<gene>
    <name evidence="2" type="ORF">SE17_06340</name>
</gene>
<keyword evidence="3" id="KW-1185">Reference proteome</keyword>
<dbReference type="SUPFAM" id="SSF159941">
    <property type="entry name" value="MM3350-like"/>
    <property type="match status" value="1"/>
</dbReference>
<dbReference type="Gene3D" id="3.10.290.30">
    <property type="entry name" value="MM3350-like"/>
    <property type="match status" value="1"/>
</dbReference>
<reference evidence="2 3" key="1">
    <citation type="submission" date="2015-09" db="EMBL/GenBank/DDBJ databases">
        <title>Draft genome sequence of Kouleothrix aurantiaca JCM 19913.</title>
        <authorList>
            <person name="Hemp J."/>
        </authorList>
    </citation>
    <scope>NUCLEOTIDE SEQUENCE [LARGE SCALE GENOMIC DNA]</scope>
    <source>
        <strain evidence="2 3">COM-B</strain>
    </source>
</reference>
<organism evidence="2 3">
    <name type="scientific">Kouleothrix aurantiaca</name>
    <dbReference type="NCBI Taxonomy" id="186479"/>
    <lineage>
        <taxon>Bacteria</taxon>
        <taxon>Bacillati</taxon>
        <taxon>Chloroflexota</taxon>
        <taxon>Chloroflexia</taxon>
        <taxon>Chloroflexales</taxon>
        <taxon>Roseiflexineae</taxon>
        <taxon>Roseiflexaceae</taxon>
        <taxon>Kouleothrix</taxon>
    </lineage>
</organism>
<dbReference type="InterPro" id="IPR012912">
    <property type="entry name" value="Plasmid_pRiA4b_Orf3-like"/>
</dbReference>
<sequence length="188" mass="21551">MPRRAAAPNHIYQLKISLRDSKPPIWRRIEVADTTTLAQLHQIVQAIMGWYDYHLHQFELGQVSYGVPDPDYFHEVRDERRFKLNQLISEPKQKLSYEYDFGDSWDHTILLEKVLAPKPGVVYPRCTAGRRACPPEDVGGIWGYEAFLEAISDPAHPQHAELREWAGDEFDPEVFDLAAINAALQAIA</sequence>
<accession>A0A0P9DE91</accession>
<evidence type="ECO:0000313" key="2">
    <source>
        <dbReference type="EMBL" id="KPV54007.1"/>
    </source>
</evidence>
<evidence type="ECO:0000259" key="1">
    <source>
        <dbReference type="Pfam" id="PF07929"/>
    </source>
</evidence>
<name>A0A0P9DE91_9CHLR</name>
<dbReference type="PANTHER" id="PTHR41878">
    <property type="entry name" value="LEXA REPRESSOR-RELATED"/>
    <property type="match status" value="1"/>
</dbReference>
<dbReference type="PATRIC" id="fig|186479.3.peg.1411"/>
<dbReference type="InterPro" id="IPR024047">
    <property type="entry name" value="MM3350-like_sf"/>
</dbReference>